<dbReference type="KEGG" id="pif:PITG_04194"/>
<dbReference type="OrthoDB" id="127916at2759"/>
<sequence>MRSIFYVALAVAVSARSSVVAAFPDPNESQLLSKASPDKRFLRIAGQEVVQSRPLDGNGGVWKSIVQTTNKVAKNPEIDLSDLVKVAKKAKDLKKIKNLISRKKTSS</sequence>
<evidence type="ECO:0000313" key="2">
    <source>
        <dbReference type="EMBL" id="EEY67230.1"/>
    </source>
</evidence>
<dbReference type="EMBL" id="DS028122">
    <property type="protein sequence ID" value="EEY67230.1"/>
    <property type="molecule type" value="Genomic_DNA"/>
</dbReference>
<accession>D0N0R7</accession>
<name>D0N0R7_PHYIT</name>
<dbReference type="GeneID" id="9479750"/>
<protein>
    <submittedName>
        <fullName evidence="2">Secreted RxLR effector peptide protein, putative</fullName>
    </submittedName>
</protein>
<keyword evidence="3" id="KW-1185">Reference proteome</keyword>
<feature type="chain" id="PRO_5003012803" evidence="1">
    <location>
        <begin position="23"/>
        <end position="107"/>
    </location>
</feature>
<keyword evidence="1" id="KW-0732">Signal</keyword>
<dbReference type="AlphaFoldDB" id="D0N0R7"/>
<feature type="signal peptide" evidence="1">
    <location>
        <begin position="1"/>
        <end position="22"/>
    </location>
</feature>
<dbReference type="SMR" id="D0N0R7"/>
<dbReference type="Proteomes" id="UP000006643">
    <property type="component" value="Unassembled WGS sequence"/>
</dbReference>
<reference evidence="3" key="1">
    <citation type="journal article" date="2009" name="Nature">
        <title>Genome sequence and analysis of the Irish potato famine pathogen Phytophthora infestans.</title>
        <authorList>
            <consortium name="The Broad Institute Genome Sequencing Platform"/>
            <person name="Haas B.J."/>
            <person name="Kamoun S."/>
            <person name="Zody M.C."/>
            <person name="Jiang R.H."/>
            <person name="Handsaker R.E."/>
            <person name="Cano L.M."/>
            <person name="Grabherr M."/>
            <person name="Kodira C.D."/>
            <person name="Raffaele S."/>
            <person name="Torto-Alalibo T."/>
            <person name="Bozkurt T.O."/>
            <person name="Ah-Fong A.M."/>
            <person name="Alvarado L."/>
            <person name="Anderson V.L."/>
            <person name="Armstrong M.R."/>
            <person name="Avrova A."/>
            <person name="Baxter L."/>
            <person name="Beynon J."/>
            <person name="Boevink P.C."/>
            <person name="Bollmann S.R."/>
            <person name="Bos J.I."/>
            <person name="Bulone V."/>
            <person name="Cai G."/>
            <person name="Cakir C."/>
            <person name="Carrington J.C."/>
            <person name="Chawner M."/>
            <person name="Conti L."/>
            <person name="Costanzo S."/>
            <person name="Ewan R."/>
            <person name="Fahlgren N."/>
            <person name="Fischbach M.A."/>
            <person name="Fugelstad J."/>
            <person name="Gilroy E.M."/>
            <person name="Gnerre S."/>
            <person name="Green P.J."/>
            <person name="Grenville-Briggs L.J."/>
            <person name="Griffith J."/>
            <person name="Grunwald N.J."/>
            <person name="Horn K."/>
            <person name="Horner N.R."/>
            <person name="Hu C.H."/>
            <person name="Huitema E."/>
            <person name="Jeong D.H."/>
            <person name="Jones A.M."/>
            <person name="Jones J.D."/>
            <person name="Jones R.W."/>
            <person name="Karlsson E.K."/>
            <person name="Kunjeti S.G."/>
            <person name="Lamour K."/>
            <person name="Liu Z."/>
            <person name="Ma L."/>
            <person name="Maclean D."/>
            <person name="Chibucos M.C."/>
            <person name="McDonald H."/>
            <person name="McWalters J."/>
            <person name="Meijer H.J."/>
            <person name="Morgan W."/>
            <person name="Morris P.F."/>
            <person name="Munro C.A."/>
            <person name="O'Neill K."/>
            <person name="Ospina-Giraldo M."/>
            <person name="Pinzon A."/>
            <person name="Pritchard L."/>
            <person name="Ramsahoye B."/>
            <person name="Ren Q."/>
            <person name="Restrepo S."/>
            <person name="Roy S."/>
            <person name="Sadanandom A."/>
            <person name="Savidor A."/>
            <person name="Schornack S."/>
            <person name="Schwartz D.C."/>
            <person name="Schumann U.D."/>
            <person name="Schwessinger B."/>
            <person name="Seyer L."/>
            <person name="Sharpe T."/>
            <person name="Silvar C."/>
            <person name="Song J."/>
            <person name="Studholme D.J."/>
            <person name="Sykes S."/>
            <person name="Thines M."/>
            <person name="van de Vondervoort P.J."/>
            <person name="Phuntumart V."/>
            <person name="Wawra S."/>
            <person name="Weide R."/>
            <person name="Win J."/>
            <person name="Young C."/>
            <person name="Zhou S."/>
            <person name="Fry W."/>
            <person name="Meyers B.C."/>
            <person name="van West P."/>
            <person name="Ristaino J."/>
            <person name="Govers F."/>
            <person name="Birch P.R."/>
            <person name="Whisson S.C."/>
            <person name="Judelson H.S."/>
            <person name="Nusbaum C."/>
        </authorList>
    </citation>
    <scope>NUCLEOTIDE SEQUENCE [LARGE SCALE GENOMIC DNA]</scope>
    <source>
        <strain evidence="3">T30-4</strain>
    </source>
</reference>
<dbReference type="VEuPathDB" id="FungiDB:PITG_04194"/>
<evidence type="ECO:0000313" key="3">
    <source>
        <dbReference type="Proteomes" id="UP000006643"/>
    </source>
</evidence>
<dbReference type="HOGENOM" id="CLU_158959_0_0_1"/>
<proteinExistence type="predicted"/>
<gene>
    <name evidence="2" type="ORF">PITG_04194</name>
</gene>
<evidence type="ECO:0000256" key="1">
    <source>
        <dbReference type="SAM" id="SignalP"/>
    </source>
</evidence>
<dbReference type="InParanoid" id="D0N0R7"/>
<dbReference type="RefSeq" id="XP_002905878.1">
    <property type="nucleotide sequence ID" value="XM_002905832.1"/>
</dbReference>
<dbReference type="eggNOG" id="ENOG502RGUF">
    <property type="taxonomic scope" value="Eukaryota"/>
</dbReference>
<organism evidence="2 3">
    <name type="scientific">Phytophthora infestans (strain T30-4)</name>
    <name type="common">Potato late blight agent</name>
    <dbReference type="NCBI Taxonomy" id="403677"/>
    <lineage>
        <taxon>Eukaryota</taxon>
        <taxon>Sar</taxon>
        <taxon>Stramenopiles</taxon>
        <taxon>Oomycota</taxon>
        <taxon>Peronosporomycetes</taxon>
        <taxon>Peronosporales</taxon>
        <taxon>Peronosporaceae</taxon>
        <taxon>Phytophthora</taxon>
    </lineage>
</organism>